<dbReference type="Proteomes" id="UP000001396">
    <property type="component" value="Unassembled WGS sequence"/>
</dbReference>
<dbReference type="PROSITE" id="PS51192">
    <property type="entry name" value="HELICASE_ATP_BIND_1"/>
    <property type="match status" value="1"/>
</dbReference>
<comment type="similarity">
    <text evidence="8">Belongs to the DEAD box helicase family. DDX47/RRP3 subfamily.</text>
</comment>
<evidence type="ECO:0000256" key="4">
    <source>
        <dbReference type="ARBA" id="ARBA00022806"/>
    </source>
</evidence>
<dbReference type="InterPro" id="IPR050079">
    <property type="entry name" value="DEAD_box_RNA_helicase"/>
</dbReference>
<evidence type="ECO:0000256" key="2">
    <source>
        <dbReference type="ARBA" id="ARBA00022741"/>
    </source>
</evidence>
<dbReference type="STRING" id="670386.D3BK58"/>
<feature type="compositionally biased region" description="Basic residues" evidence="11">
    <location>
        <begin position="425"/>
        <end position="443"/>
    </location>
</feature>
<dbReference type="InterPro" id="IPR011545">
    <property type="entry name" value="DEAD/DEAH_box_helicase_dom"/>
</dbReference>
<accession>D3BK58</accession>
<evidence type="ECO:0000256" key="5">
    <source>
        <dbReference type="ARBA" id="ARBA00022840"/>
    </source>
</evidence>
<dbReference type="SMART" id="SM00490">
    <property type="entry name" value="HELICc"/>
    <property type="match status" value="1"/>
</dbReference>
<evidence type="ECO:0000256" key="1">
    <source>
        <dbReference type="ARBA" id="ARBA00004123"/>
    </source>
</evidence>
<evidence type="ECO:0000256" key="7">
    <source>
        <dbReference type="ARBA" id="ARBA00023242"/>
    </source>
</evidence>
<dbReference type="PROSITE" id="PS00039">
    <property type="entry name" value="DEAD_ATP_HELICASE"/>
    <property type="match status" value="1"/>
</dbReference>
<dbReference type="InParanoid" id="D3BK58"/>
<feature type="domain" description="Helicase ATP-binding" evidence="12">
    <location>
        <begin position="44"/>
        <end position="215"/>
    </location>
</feature>
<evidence type="ECO:0000259" key="12">
    <source>
        <dbReference type="PROSITE" id="PS51192"/>
    </source>
</evidence>
<dbReference type="Pfam" id="PF00271">
    <property type="entry name" value="Helicase_C"/>
    <property type="match status" value="1"/>
</dbReference>
<feature type="domain" description="DEAD-box RNA helicase Q" evidence="14">
    <location>
        <begin position="13"/>
        <end position="41"/>
    </location>
</feature>
<evidence type="ECO:0000256" key="9">
    <source>
        <dbReference type="PROSITE-ProRule" id="PRU00552"/>
    </source>
</evidence>
<comment type="subcellular location">
    <subcellularLocation>
        <location evidence="1">Nucleus</location>
    </subcellularLocation>
</comment>
<keyword evidence="2 10" id="KW-0547">Nucleotide-binding</keyword>
<keyword evidence="5 10" id="KW-0067">ATP-binding</keyword>
<evidence type="ECO:0000256" key="6">
    <source>
        <dbReference type="ARBA" id="ARBA00022884"/>
    </source>
</evidence>
<keyword evidence="16" id="KW-1185">Reference proteome</keyword>
<dbReference type="RefSeq" id="XP_020430413.1">
    <property type="nucleotide sequence ID" value="XM_020579738.1"/>
</dbReference>
<feature type="domain" description="Helicase C-terminal" evidence="13">
    <location>
        <begin position="242"/>
        <end position="386"/>
    </location>
</feature>
<reference evidence="15 16" key="1">
    <citation type="journal article" date="2011" name="Genome Res.">
        <title>Phylogeny-wide analysis of social amoeba genomes highlights ancient origins for complex intercellular communication.</title>
        <authorList>
            <person name="Heidel A.J."/>
            <person name="Lawal H.M."/>
            <person name="Felder M."/>
            <person name="Schilde C."/>
            <person name="Helps N.R."/>
            <person name="Tunggal B."/>
            <person name="Rivero F."/>
            <person name="John U."/>
            <person name="Schleicher M."/>
            <person name="Eichinger L."/>
            <person name="Platzer M."/>
            <person name="Noegel A.A."/>
            <person name="Schaap P."/>
            <person name="Gloeckner G."/>
        </authorList>
    </citation>
    <scope>NUCLEOTIDE SEQUENCE [LARGE SCALE GENOMIC DNA]</scope>
    <source>
        <strain evidence="16">ATCC 26659 / Pp 5 / PN500</strain>
    </source>
</reference>
<comment type="caution">
    <text evidence="15">The sequence shown here is derived from an EMBL/GenBank/DDBJ whole genome shotgun (WGS) entry which is preliminary data.</text>
</comment>
<name>D3BK58_HETP5</name>
<dbReference type="GO" id="GO:0003723">
    <property type="term" value="F:RNA binding"/>
    <property type="evidence" value="ECO:0007669"/>
    <property type="project" value="UniProtKB-KW"/>
</dbReference>
<dbReference type="PROSITE" id="PS51194">
    <property type="entry name" value="HELICASE_CTER"/>
    <property type="match status" value="1"/>
</dbReference>
<proteinExistence type="inferred from homology"/>
<dbReference type="GO" id="GO:0005634">
    <property type="term" value="C:nucleus"/>
    <property type="evidence" value="ECO:0007669"/>
    <property type="project" value="UniProtKB-SubCell"/>
</dbReference>
<dbReference type="GO" id="GO:0016787">
    <property type="term" value="F:hydrolase activity"/>
    <property type="evidence" value="ECO:0007669"/>
    <property type="project" value="UniProtKB-KW"/>
</dbReference>
<dbReference type="SMART" id="SM00487">
    <property type="entry name" value="DEXDc"/>
    <property type="match status" value="1"/>
</dbReference>
<dbReference type="GO" id="GO:0003724">
    <property type="term" value="F:RNA helicase activity"/>
    <property type="evidence" value="ECO:0007669"/>
    <property type="project" value="InterPro"/>
</dbReference>
<dbReference type="InterPro" id="IPR027417">
    <property type="entry name" value="P-loop_NTPase"/>
</dbReference>
<keyword evidence="6" id="KW-0694">RNA-binding</keyword>
<evidence type="ECO:0000313" key="16">
    <source>
        <dbReference type="Proteomes" id="UP000001396"/>
    </source>
</evidence>
<evidence type="ECO:0000256" key="3">
    <source>
        <dbReference type="ARBA" id="ARBA00022801"/>
    </source>
</evidence>
<dbReference type="EMBL" id="ADBJ01000038">
    <property type="protein sequence ID" value="EFA78288.1"/>
    <property type="molecule type" value="Genomic_DNA"/>
</dbReference>
<dbReference type="GeneID" id="31364415"/>
<sequence>MALIENPEEDTVVTFEKLGVDPQIVEACKKLGFKNPTEIQRKAIPEALAGKDIVGLAQTGSGKTAAFSIPMLQALLAKPSGLFGLVLAPTRELAVQISDQIEALGAVIGVKCAVLVGGIDTMSQSMALAKKPHIIVGTPGRVVYHLENTKGFNLKTLKYFVMDEADRLLGMDFEEEINTILKVIPKDRNTFLFSATMTSKVAKLQRASLNDPVKIQVATKYSTVDTLQQEYIFIPYKHKECYLTYILNELAGNSVIIFTSTCAASTKLAIMLRNLSFKAIPINGQMDQSKRLSSLNKFKAQTMDILVATDVAARGLDIPSVDLVINYDVPVSSKEYMHRVGRTARAGRTGRAVTLVTQYDVEIYLRIEHALEQKLEEFPTEQESVLVFSERVNEAIRVATNEIKEAGLSEKEKRSMDDSEQSTGHLKKRKVEKKVIKKKNGPK</sequence>
<evidence type="ECO:0000256" key="11">
    <source>
        <dbReference type="SAM" id="MobiDB-lite"/>
    </source>
</evidence>
<evidence type="ECO:0000256" key="10">
    <source>
        <dbReference type="RuleBase" id="RU000492"/>
    </source>
</evidence>
<dbReference type="OMA" id="GIGIKCC"/>
<feature type="region of interest" description="Disordered" evidence="11">
    <location>
        <begin position="407"/>
        <end position="443"/>
    </location>
</feature>
<dbReference type="PROSITE" id="PS51195">
    <property type="entry name" value="Q_MOTIF"/>
    <property type="match status" value="1"/>
</dbReference>
<evidence type="ECO:0000256" key="8">
    <source>
        <dbReference type="ARBA" id="ARBA00024350"/>
    </source>
</evidence>
<evidence type="ECO:0000313" key="15">
    <source>
        <dbReference type="EMBL" id="EFA78288.1"/>
    </source>
</evidence>
<dbReference type="Pfam" id="PF00270">
    <property type="entry name" value="DEAD"/>
    <property type="match status" value="1"/>
</dbReference>
<evidence type="ECO:0000259" key="13">
    <source>
        <dbReference type="PROSITE" id="PS51194"/>
    </source>
</evidence>
<dbReference type="FunCoup" id="D3BK58">
    <property type="interactions" value="860"/>
</dbReference>
<dbReference type="InterPro" id="IPR014001">
    <property type="entry name" value="Helicase_ATP-bd"/>
</dbReference>
<dbReference type="AlphaFoldDB" id="D3BK58"/>
<dbReference type="Gene3D" id="3.40.50.300">
    <property type="entry name" value="P-loop containing nucleotide triphosphate hydrolases"/>
    <property type="match status" value="2"/>
</dbReference>
<keyword evidence="7" id="KW-0539">Nucleus</keyword>
<evidence type="ECO:0000259" key="14">
    <source>
        <dbReference type="PROSITE" id="PS51195"/>
    </source>
</evidence>
<feature type="compositionally biased region" description="Basic and acidic residues" evidence="11">
    <location>
        <begin position="407"/>
        <end position="417"/>
    </location>
</feature>
<dbReference type="InterPro" id="IPR014014">
    <property type="entry name" value="RNA_helicase_DEAD_Q_motif"/>
</dbReference>
<dbReference type="CDD" id="cd17954">
    <property type="entry name" value="DEADc_DDX47"/>
    <property type="match status" value="1"/>
</dbReference>
<dbReference type="GO" id="GO:0005829">
    <property type="term" value="C:cytosol"/>
    <property type="evidence" value="ECO:0007669"/>
    <property type="project" value="TreeGrafter"/>
</dbReference>
<protein>
    <submittedName>
        <fullName evidence="15">Putative RNA helicase</fullName>
    </submittedName>
</protein>
<organism evidence="15 16">
    <name type="scientific">Heterostelium pallidum (strain ATCC 26659 / Pp 5 / PN500)</name>
    <name type="common">Cellular slime mold</name>
    <name type="synonym">Polysphondylium pallidum</name>
    <dbReference type="NCBI Taxonomy" id="670386"/>
    <lineage>
        <taxon>Eukaryota</taxon>
        <taxon>Amoebozoa</taxon>
        <taxon>Evosea</taxon>
        <taxon>Eumycetozoa</taxon>
        <taxon>Dictyostelia</taxon>
        <taxon>Acytosteliales</taxon>
        <taxon>Acytosteliaceae</taxon>
        <taxon>Heterostelium</taxon>
    </lineage>
</organism>
<dbReference type="InterPro" id="IPR044765">
    <property type="entry name" value="DDX47/Rrp3_DEADc"/>
</dbReference>
<dbReference type="SUPFAM" id="SSF52540">
    <property type="entry name" value="P-loop containing nucleoside triphosphate hydrolases"/>
    <property type="match status" value="1"/>
</dbReference>
<dbReference type="PANTHER" id="PTHR47959:SF20">
    <property type="entry name" value="RNA HELICASE"/>
    <property type="match status" value="1"/>
</dbReference>
<keyword evidence="3 10" id="KW-0378">Hydrolase</keyword>
<keyword evidence="4 10" id="KW-0347">Helicase</keyword>
<dbReference type="InterPro" id="IPR000629">
    <property type="entry name" value="RNA-helicase_DEAD-box_CS"/>
</dbReference>
<gene>
    <name evidence="15" type="primary">ddx47</name>
    <name evidence="15" type="ORF">PPL_08939</name>
</gene>
<dbReference type="PANTHER" id="PTHR47959">
    <property type="entry name" value="ATP-DEPENDENT RNA HELICASE RHLE-RELATED"/>
    <property type="match status" value="1"/>
</dbReference>
<dbReference type="InterPro" id="IPR001650">
    <property type="entry name" value="Helicase_C-like"/>
</dbReference>
<dbReference type="CDD" id="cd18787">
    <property type="entry name" value="SF2_C_DEAD"/>
    <property type="match status" value="1"/>
</dbReference>
<dbReference type="GO" id="GO:0005524">
    <property type="term" value="F:ATP binding"/>
    <property type="evidence" value="ECO:0007669"/>
    <property type="project" value="UniProtKB-KW"/>
</dbReference>
<feature type="short sequence motif" description="Q motif" evidence="9">
    <location>
        <begin position="13"/>
        <end position="41"/>
    </location>
</feature>